<gene>
    <name evidence="1" type="ORF">GCM10009742_06550</name>
</gene>
<dbReference type="EMBL" id="BAAAND010000001">
    <property type="protein sequence ID" value="GAA1567479.1"/>
    <property type="molecule type" value="Genomic_DNA"/>
</dbReference>
<reference evidence="1 2" key="1">
    <citation type="journal article" date="2019" name="Int. J. Syst. Evol. Microbiol.">
        <title>The Global Catalogue of Microorganisms (GCM) 10K type strain sequencing project: providing services to taxonomists for standard genome sequencing and annotation.</title>
        <authorList>
            <consortium name="The Broad Institute Genomics Platform"/>
            <consortium name="The Broad Institute Genome Sequencing Center for Infectious Disease"/>
            <person name="Wu L."/>
            <person name="Ma J."/>
        </authorList>
    </citation>
    <scope>NUCLEOTIDE SEQUENCE [LARGE SCALE GENOMIC DNA]</scope>
    <source>
        <strain evidence="1 2">JCM 14304</strain>
    </source>
</reference>
<comment type="caution">
    <text evidence="1">The sequence shown here is derived from an EMBL/GenBank/DDBJ whole genome shotgun (WGS) entry which is preliminary data.</text>
</comment>
<sequence length="98" mass="10557">MGSELLQVGDVPDVHLRREVTGDRFPEPFGGFDASPWQGPAVPERAPATFPQQDTEGVVTDGQDDGEYLVRITGDVNRITFLGFGHAGDDTVTLVIDS</sequence>
<dbReference type="Proteomes" id="UP001500190">
    <property type="component" value="Unassembled WGS sequence"/>
</dbReference>
<proteinExistence type="predicted"/>
<accession>A0ABN2CZP9</accession>
<name>A0ABN2CZP9_9ACTN</name>
<organism evidence="1 2">
    <name type="scientific">Kribbella karoonensis</name>
    <dbReference type="NCBI Taxonomy" id="324851"/>
    <lineage>
        <taxon>Bacteria</taxon>
        <taxon>Bacillati</taxon>
        <taxon>Actinomycetota</taxon>
        <taxon>Actinomycetes</taxon>
        <taxon>Propionibacteriales</taxon>
        <taxon>Kribbellaceae</taxon>
        <taxon>Kribbella</taxon>
    </lineage>
</organism>
<protein>
    <submittedName>
        <fullName evidence="1">Uncharacterized protein</fullName>
    </submittedName>
</protein>
<evidence type="ECO:0000313" key="1">
    <source>
        <dbReference type="EMBL" id="GAA1567479.1"/>
    </source>
</evidence>
<evidence type="ECO:0000313" key="2">
    <source>
        <dbReference type="Proteomes" id="UP001500190"/>
    </source>
</evidence>
<keyword evidence="2" id="KW-1185">Reference proteome</keyword>